<evidence type="ECO:0000259" key="1">
    <source>
        <dbReference type="Pfam" id="PF00931"/>
    </source>
</evidence>
<dbReference type="InterPro" id="IPR027417">
    <property type="entry name" value="P-loop_NTPase"/>
</dbReference>
<dbReference type="PANTHER" id="PTHR35205">
    <property type="entry name" value="NB-ARC AND TPR DOMAIN PROTEIN"/>
    <property type="match status" value="1"/>
</dbReference>
<dbReference type="EMBL" id="AZHB01000023">
    <property type="protein sequence ID" value="OAA56072.1"/>
    <property type="molecule type" value="Genomic_DNA"/>
</dbReference>
<evidence type="ECO:0000313" key="2">
    <source>
        <dbReference type="EMBL" id="OAA56072.1"/>
    </source>
</evidence>
<dbReference type="Pfam" id="PF00931">
    <property type="entry name" value="NB-ARC"/>
    <property type="match status" value="1"/>
</dbReference>
<dbReference type="Proteomes" id="UP000076744">
    <property type="component" value="Unassembled WGS sequence"/>
</dbReference>
<sequence>MHLEEAAVDIFVELISFQRHCIKFLRDTDREAETGWQEFHVGKDKVKTSIDGILEMVWKHVRFASHVEEMQRLQMILSLATNSPISQANIPFSNLPVTRNARFFDRDNIIEKIDDHFARQSMTKGPRSLALYGLGGVGKTHVALKYASVKTEEFPAILWIKGETAESLVQSFSEIAVRLKLHGAGISKHEENRILVLDWLQKTNLLACRWLLVYDNAETFELLLKYWPVASQGSVTITSRNHSFAYEPAETGIEVLPFDRQSGLGFILHMLSLDIATGISSQDVQSSLQLSDKLSGHAFAISQMTGLIHRRSWSIAEFIAIYDRNTRQIHGMPGINSLDASLSQGCANMLGIMCYLTPNSIPQTLFKPVDVQDLPPELGFLS</sequence>
<dbReference type="AlphaFoldDB" id="A0A167NY05"/>
<organism evidence="2 3">
    <name type="scientific">Cordyceps fumosorosea (strain ARSEF 2679)</name>
    <name type="common">Isaria fumosorosea</name>
    <dbReference type="NCBI Taxonomy" id="1081104"/>
    <lineage>
        <taxon>Eukaryota</taxon>
        <taxon>Fungi</taxon>
        <taxon>Dikarya</taxon>
        <taxon>Ascomycota</taxon>
        <taxon>Pezizomycotina</taxon>
        <taxon>Sordariomycetes</taxon>
        <taxon>Hypocreomycetidae</taxon>
        <taxon>Hypocreales</taxon>
        <taxon>Cordycipitaceae</taxon>
        <taxon>Cordyceps</taxon>
    </lineage>
</organism>
<evidence type="ECO:0000313" key="3">
    <source>
        <dbReference type="Proteomes" id="UP000076744"/>
    </source>
</evidence>
<dbReference type="OrthoDB" id="4870852at2759"/>
<protein>
    <submittedName>
        <fullName evidence="2">Tetratricopeptide-like helical</fullName>
    </submittedName>
</protein>
<dbReference type="SUPFAM" id="SSF52540">
    <property type="entry name" value="P-loop containing nucleoside triphosphate hydrolases"/>
    <property type="match status" value="1"/>
</dbReference>
<dbReference type="InterPro" id="IPR002182">
    <property type="entry name" value="NB-ARC"/>
</dbReference>
<feature type="domain" description="NB-ARC" evidence="1">
    <location>
        <begin position="109"/>
        <end position="249"/>
    </location>
</feature>
<dbReference type="Gene3D" id="3.40.50.300">
    <property type="entry name" value="P-loop containing nucleotide triphosphate hydrolases"/>
    <property type="match status" value="1"/>
</dbReference>
<dbReference type="GeneID" id="30023962"/>
<dbReference type="STRING" id="1081104.A0A167NY05"/>
<keyword evidence="3" id="KW-1185">Reference proteome</keyword>
<proteinExistence type="predicted"/>
<accession>A0A167NY05</accession>
<gene>
    <name evidence="2" type="ORF">ISF_07670</name>
</gene>
<comment type="caution">
    <text evidence="2">The sequence shown here is derived from an EMBL/GenBank/DDBJ whole genome shotgun (WGS) entry which is preliminary data.</text>
</comment>
<dbReference type="RefSeq" id="XP_018701583.1">
    <property type="nucleotide sequence ID" value="XM_018851273.1"/>
</dbReference>
<name>A0A167NY05_CORFA</name>
<dbReference type="PANTHER" id="PTHR35205:SF1">
    <property type="entry name" value="ZU5 DOMAIN-CONTAINING PROTEIN"/>
    <property type="match status" value="1"/>
</dbReference>
<reference evidence="2 3" key="1">
    <citation type="journal article" date="2016" name="Genome Biol. Evol.">
        <title>Divergent and convergent evolution of fungal pathogenicity.</title>
        <authorList>
            <person name="Shang Y."/>
            <person name="Xiao G."/>
            <person name="Zheng P."/>
            <person name="Cen K."/>
            <person name="Zhan S."/>
            <person name="Wang C."/>
        </authorList>
    </citation>
    <scope>NUCLEOTIDE SEQUENCE [LARGE SCALE GENOMIC DNA]</scope>
    <source>
        <strain evidence="2 3">ARSEF 2679</strain>
    </source>
</reference>
<dbReference type="GO" id="GO:0043531">
    <property type="term" value="F:ADP binding"/>
    <property type="evidence" value="ECO:0007669"/>
    <property type="project" value="InterPro"/>
</dbReference>